<sequence>MKEILTQLLFSVLTICTPLATAYVYKAAAAINASTAEKIKNETIQRICCEITDAVADAVAAMNQTYVNDLKKTGSFDKAAQAKALNGAISAAIKSLSSDALDYIKRISGGDTVGYLTTRIQAQIDHNKTAKAAQQ</sequence>
<evidence type="ECO:0000313" key="1">
    <source>
        <dbReference type="EMBL" id="DAF62885.1"/>
    </source>
</evidence>
<protein>
    <submittedName>
        <fullName evidence="1">Uncharacterized protein</fullName>
    </submittedName>
</protein>
<proteinExistence type="predicted"/>
<accession>A0A8S5THX6</accession>
<reference evidence="1" key="1">
    <citation type="journal article" date="2021" name="Proc. Natl. Acad. Sci. U.S.A.">
        <title>A Catalog of Tens of Thousands of Viruses from Human Metagenomes Reveals Hidden Associations with Chronic Diseases.</title>
        <authorList>
            <person name="Tisza M.J."/>
            <person name="Buck C.B."/>
        </authorList>
    </citation>
    <scope>NUCLEOTIDE SEQUENCE</scope>
    <source>
        <strain evidence="1">CtYGJ17</strain>
    </source>
</reference>
<dbReference type="EMBL" id="BK032829">
    <property type="protein sequence ID" value="DAF62885.1"/>
    <property type="molecule type" value="Genomic_DNA"/>
</dbReference>
<name>A0A8S5THX6_9CAUD</name>
<organism evidence="1">
    <name type="scientific">Myoviridae sp. ctYGJ17</name>
    <dbReference type="NCBI Taxonomy" id="2827692"/>
    <lineage>
        <taxon>Viruses</taxon>
        <taxon>Duplodnaviria</taxon>
        <taxon>Heunggongvirae</taxon>
        <taxon>Uroviricota</taxon>
        <taxon>Caudoviricetes</taxon>
    </lineage>
</organism>